<dbReference type="InterPro" id="IPR002934">
    <property type="entry name" value="Polymerase_NTP_transf_dom"/>
</dbReference>
<evidence type="ECO:0000313" key="12">
    <source>
        <dbReference type="Proteomes" id="UP001143810"/>
    </source>
</evidence>
<keyword evidence="2" id="KW-1277">Toxin-antitoxin system</keyword>
<dbReference type="PANTHER" id="PTHR33571:SF14">
    <property type="entry name" value="PROTEIN ADENYLYLTRANSFERASE MJ0435-RELATED"/>
    <property type="match status" value="1"/>
</dbReference>
<evidence type="ECO:0000256" key="8">
    <source>
        <dbReference type="ARBA" id="ARBA00022842"/>
    </source>
</evidence>
<dbReference type="InterPro" id="IPR043519">
    <property type="entry name" value="NT_sf"/>
</dbReference>
<reference evidence="11" key="2">
    <citation type="submission" date="2022-04" db="EMBL/GenBank/DDBJ databases">
        <authorList>
            <person name="Fokt H."/>
            <person name="Baines J."/>
        </authorList>
    </citation>
    <scope>NUCLEOTIDE SEQUENCE</scope>
    <source>
        <strain evidence="11">KH569_7</strain>
    </source>
</reference>
<evidence type="ECO:0000256" key="7">
    <source>
        <dbReference type="ARBA" id="ARBA00022840"/>
    </source>
</evidence>
<keyword evidence="8" id="KW-0460">Magnesium</keyword>
<keyword evidence="4" id="KW-0548">Nucleotidyltransferase</keyword>
<dbReference type="GO" id="GO:0005524">
    <property type="term" value="F:ATP binding"/>
    <property type="evidence" value="ECO:0007669"/>
    <property type="project" value="UniProtKB-KW"/>
</dbReference>
<dbReference type="RefSeq" id="WP_257939979.1">
    <property type="nucleotide sequence ID" value="NZ_JAMZEE010000007.1"/>
</dbReference>
<evidence type="ECO:0000259" key="10">
    <source>
        <dbReference type="Pfam" id="PF01909"/>
    </source>
</evidence>
<dbReference type="GO" id="GO:0016779">
    <property type="term" value="F:nucleotidyltransferase activity"/>
    <property type="evidence" value="ECO:0007669"/>
    <property type="project" value="UniProtKB-KW"/>
</dbReference>
<keyword evidence="6" id="KW-0547">Nucleotide-binding</keyword>
<comment type="cofactor">
    <cofactor evidence="1">
        <name>Mg(2+)</name>
        <dbReference type="ChEBI" id="CHEBI:18420"/>
    </cofactor>
</comment>
<keyword evidence="3" id="KW-0808">Transferase</keyword>
<dbReference type="Gene3D" id="3.30.460.10">
    <property type="entry name" value="Beta Polymerase, domain 2"/>
    <property type="match status" value="1"/>
</dbReference>
<reference evidence="11" key="1">
    <citation type="journal article" date="2022" name="Arch. Microbiol.">
        <title>Bacteroides muris sp. nov. isolated from the cecum of wild-derived house mice.</title>
        <authorList>
            <person name="Fokt H."/>
            <person name="Unni R."/>
            <person name="Repnik U."/>
            <person name="Schmitz R.A."/>
            <person name="Bramkamp M."/>
            <person name="Baines J.F."/>
            <person name="Unterweger D."/>
        </authorList>
    </citation>
    <scope>NUCLEOTIDE SEQUENCE</scope>
    <source>
        <strain evidence="11">KH569_7</strain>
    </source>
</reference>
<comment type="similarity">
    <text evidence="9">Belongs to the MntA antitoxin family.</text>
</comment>
<dbReference type="CDD" id="cd05403">
    <property type="entry name" value="NT_KNTase_like"/>
    <property type="match status" value="1"/>
</dbReference>
<dbReference type="EMBL" id="JAMZEE010000007">
    <property type="protein sequence ID" value="MCR6507405.1"/>
    <property type="molecule type" value="Genomic_DNA"/>
</dbReference>
<sequence length="98" mass="11408">MRSLNEHIEIIRKCSGVLRSYFGVTSLRIFGSVARNEQKEDSDVDVCVDMKPNLFLHVELKKFLEEQLGCPVDVVRFHKNMNDFLRRQIEKDGILISL</sequence>
<evidence type="ECO:0000256" key="3">
    <source>
        <dbReference type="ARBA" id="ARBA00022679"/>
    </source>
</evidence>
<gene>
    <name evidence="11" type="ORF">M1B78_04235</name>
</gene>
<evidence type="ECO:0000256" key="1">
    <source>
        <dbReference type="ARBA" id="ARBA00001946"/>
    </source>
</evidence>
<keyword evidence="5" id="KW-0479">Metal-binding</keyword>
<dbReference type="Pfam" id="PF01909">
    <property type="entry name" value="NTP_transf_2"/>
    <property type="match status" value="1"/>
</dbReference>
<protein>
    <submittedName>
        <fullName evidence="11">Nucleotidyltransferase family protein</fullName>
    </submittedName>
</protein>
<name>A0A9X2SVR2_9BACE</name>
<evidence type="ECO:0000313" key="11">
    <source>
        <dbReference type="EMBL" id="MCR6507405.1"/>
    </source>
</evidence>
<dbReference type="PANTHER" id="PTHR33571">
    <property type="entry name" value="SSL8005 PROTEIN"/>
    <property type="match status" value="1"/>
</dbReference>
<proteinExistence type="inferred from homology"/>
<evidence type="ECO:0000256" key="6">
    <source>
        <dbReference type="ARBA" id="ARBA00022741"/>
    </source>
</evidence>
<accession>A0A9X2SVR2</accession>
<dbReference type="Proteomes" id="UP001143810">
    <property type="component" value="Unassembled WGS sequence"/>
</dbReference>
<dbReference type="InterPro" id="IPR052038">
    <property type="entry name" value="Type-VII_TA_antitoxin"/>
</dbReference>
<feature type="domain" description="Polymerase nucleotidyl transferase" evidence="10">
    <location>
        <begin position="11"/>
        <end position="95"/>
    </location>
</feature>
<dbReference type="AlphaFoldDB" id="A0A9X2SVR2"/>
<evidence type="ECO:0000256" key="5">
    <source>
        <dbReference type="ARBA" id="ARBA00022723"/>
    </source>
</evidence>
<dbReference type="GO" id="GO:0046872">
    <property type="term" value="F:metal ion binding"/>
    <property type="evidence" value="ECO:0007669"/>
    <property type="project" value="UniProtKB-KW"/>
</dbReference>
<evidence type="ECO:0000256" key="2">
    <source>
        <dbReference type="ARBA" id="ARBA00022649"/>
    </source>
</evidence>
<organism evidence="11 12">
    <name type="scientific">Bacteroides muris</name>
    <name type="common">ex Fokt et al. 2023</name>
    <dbReference type="NCBI Taxonomy" id="2937417"/>
    <lineage>
        <taxon>Bacteria</taxon>
        <taxon>Pseudomonadati</taxon>
        <taxon>Bacteroidota</taxon>
        <taxon>Bacteroidia</taxon>
        <taxon>Bacteroidales</taxon>
        <taxon>Bacteroidaceae</taxon>
        <taxon>Bacteroides</taxon>
    </lineage>
</organism>
<evidence type="ECO:0000256" key="4">
    <source>
        <dbReference type="ARBA" id="ARBA00022695"/>
    </source>
</evidence>
<dbReference type="SUPFAM" id="SSF81301">
    <property type="entry name" value="Nucleotidyltransferase"/>
    <property type="match status" value="1"/>
</dbReference>
<evidence type="ECO:0000256" key="9">
    <source>
        <dbReference type="ARBA" id="ARBA00038276"/>
    </source>
</evidence>
<keyword evidence="7" id="KW-0067">ATP-binding</keyword>
<comment type="caution">
    <text evidence="11">The sequence shown here is derived from an EMBL/GenBank/DDBJ whole genome shotgun (WGS) entry which is preliminary data.</text>
</comment>